<feature type="domain" description="Methyl-accepting transducer" evidence="5">
    <location>
        <begin position="414"/>
        <end position="657"/>
    </location>
</feature>
<keyword evidence="8" id="KW-1185">Reference proteome</keyword>
<dbReference type="EMBL" id="JACVHF010000001">
    <property type="protein sequence ID" value="MBC9783469.1"/>
    <property type="molecule type" value="Genomic_DNA"/>
</dbReference>
<feature type="transmembrane region" description="Helical" evidence="4">
    <location>
        <begin position="318"/>
        <end position="340"/>
    </location>
</feature>
<dbReference type="Proteomes" id="UP000617402">
    <property type="component" value="Unassembled WGS sequence"/>
</dbReference>
<reference evidence="7 8" key="1">
    <citation type="submission" date="2020-07" db="EMBL/GenBank/DDBJ databases">
        <title>Draft whole-genome sequence of Heliobacterium chlorum DSM 3682, type strain.</title>
        <authorList>
            <person name="Kyndt J.A."/>
            <person name="Meyer T.E."/>
            <person name="Imhoff J.F."/>
        </authorList>
    </citation>
    <scope>NUCLEOTIDE SEQUENCE [LARGE SCALE GENOMIC DNA]</scope>
    <source>
        <strain evidence="7 8">DSM 3682</strain>
    </source>
</reference>
<evidence type="ECO:0000256" key="1">
    <source>
        <dbReference type="ARBA" id="ARBA00023224"/>
    </source>
</evidence>
<protein>
    <submittedName>
        <fullName evidence="7">Methyl-accepting chemotaxis protein</fullName>
    </submittedName>
</protein>
<dbReference type="Pfam" id="PF22673">
    <property type="entry name" value="MCP-like_PDC_1"/>
    <property type="match status" value="1"/>
</dbReference>
<keyword evidence="1 3" id="KW-0807">Transducer</keyword>
<gene>
    <name evidence="7" type="ORF">H1S01_02940</name>
</gene>
<dbReference type="RefSeq" id="WP_188038576.1">
    <property type="nucleotide sequence ID" value="NZ_JACVHF010000001.1"/>
</dbReference>
<evidence type="ECO:0000259" key="5">
    <source>
        <dbReference type="PROSITE" id="PS50111"/>
    </source>
</evidence>
<feature type="transmembrane region" description="Helical" evidence="4">
    <location>
        <begin position="14"/>
        <end position="36"/>
    </location>
</feature>
<evidence type="ECO:0000313" key="8">
    <source>
        <dbReference type="Proteomes" id="UP000617402"/>
    </source>
</evidence>
<comment type="similarity">
    <text evidence="2">Belongs to the methyl-accepting chemotaxis (MCP) protein family.</text>
</comment>
<keyword evidence="4" id="KW-1133">Transmembrane helix</keyword>
<sequence length="700" mass="75560">MLERLKKGSLANRFVVVTLMGVIFFGSVLLGIILFLSYEKGLEDANNVSMLEGRHQAAEIKDKFTAIQNITSTVGDAVMVAREGKIPRSNVVAIYVHSLKSNPQVTGIGGIFESNSYDGQDNLYAGTGGYHDNTGRFVAYAARDNNGNIELTPSVGYETELYYSLPKKTGKAVLTEPYVYPVNGVDTLMVTYSYPLKENEKFIGMIGLDTALSTVQEIVNSIRPMGGFATLISPGGLYAANGHNSDIIGKNFSEYHGNTPILDKLKEGKEFVIEDNIDGISGSALRTFIPFQLDESGQNWYLEVIIPKSQALKQFYSVFEWSIGIGLICLISMAFSVIWITNRSVLPLTYLENKLITAEADGDLTCNFEINGNDEISRASNALNRFFNSLRKSIAGVSYEAQRVMEIGNAIHIASLQSDEAGMLMARDINGVAEGASRQVTLLSTIQSMCETASSLVGTSIHRASESLEQAMHSSRIANEGHIAMSSAVEEVHTVNISMTDVGSAVETLGNRIGEIDNLMTAVEGIASQTNLLALNAAIEAARAGEHGRGFAVVAEEVRKLADESASAAKQVTTVIKQILQEANAVSLTVEKNRVQYSTLVKSIHCGSEFLTQITKEANKLETNASILKDDLDKVSKVTREILGATQEISSISNKLASKAEGTASVAEEHAASVADINESSTNLVSVGKELLKGIEQFKV</sequence>
<name>A0ABR7SY76_HELCL</name>
<evidence type="ECO:0000259" key="6">
    <source>
        <dbReference type="PROSITE" id="PS50885"/>
    </source>
</evidence>
<keyword evidence="4" id="KW-0472">Membrane</keyword>
<dbReference type="Gene3D" id="1.10.287.950">
    <property type="entry name" value="Methyl-accepting chemotaxis protein"/>
    <property type="match status" value="1"/>
</dbReference>
<dbReference type="SUPFAM" id="SSF58104">
    <property type="entry name" value="Methyl-accepting chemotaxis protein (MCP) signaling domain"/>
    <property type="match status" value="1"/>
</dbReference>
<dbReference type="Gene3D" id="6.10.340.10">
    <property type="match status" value="1"/>
</dbReference>
<dbReference type="InterPro" id="IPR004089">
    <property type="entry name" value="MCPsignal_dom"/>
</dbReference>
<dbReference type="Gene3D" id="3.30.450.20">
    <property type="entry name" value="PAS domain"/>
    <property type="match status" value="2"/>
</dbReference>
<organism evidence="7 8">
    <name type="scientific">Heliobacterium chlorum</name>
    <dbReference type="NCBI Taxonomy" id="2698"/>
    <lineage>
        <taxon>Bacteria</taxon>
        <taxon>Bacillati</taxon>
        <taxon>Bacillota</taxon>
        <taxon>Clostridia</taxon>
        <taxon>Eubacteriales</taxon>
        <taxon>Heliobacteriaceae</taxon>
        <taxon>Heliobacterium</taxon>
    </lineage>
</organism>
<dbReference type="SMART" id="SM00283">
    <property type="entry name" value="MA"/>
    <property type="match status" value="1"/>
</dbReference>
<evidence type="ECO:0000256" key="4">
    <source>
        <dbReference type="SAM" id="Phobius"/>
    </source>
</evidence>
<accession>A0ABR7SY76</accession>
<dbReference type="PANTHER" id="PTHR32089:SF112">
    <property type="entry name" value="LYSOZYME-LIKE PROTEIN-RELATED"/>
    <property type="match status" value="1"/>
</dbReference>
<dbReference type="PROSITE" id="PS50111">
    <property type="entry name" value="CHEMOTAXIS_TRANSDUC_2"/>
    <property type="match status" value="1"/>
</dbReference>
<dbReference type="InterPro" id="IPR003660">
    <property type="entry name" value="HAMP_dom"/>
</dbReference>
<feature type="domain" description="HAMP" evidence="6">
    <location>
        <begin position="360"/>
        <end position="395"/>
    </location>
</feature>
<evidence type="ECO:0000313" key="7">
    <source>
        <dbReference type="EMBL" id="MBC9783469.1"/>
    </source>
</evidence>
<evidence type="ECO:0000256" key="3">
    <source>
        <dbReference type="PROSITE-ProRule" id="PRU00284"/>
    </source>
</evidence>
<dbReference type="PANTHER" id="PTHR32089">
    <property type="entry name" value="METHYL-ACCEPTING CHEMOTAXIS PROTEIN MCPB"/>
    <property type="match status" value="1"/>
</dbReference>
<dbReference type="Pfam" id="PF00672">
    <property type="entry name" value="HAMP"/>
    <property type="match status" value="1"/>
</dbReference>
<comment type="caution">
    <text evidence="7">The sequence shown here is derived from an EMBL/GenBank/DDBJ whole genome shotgun (WGS) entry which is preliminary data.</text>
</comment>
<dbReference type="PROSITE" id="PS50885">
    <property type="entry name" value="HAMP"/>
    <property type="match status" value="1"/>
</dbReference>
<keyword evidence="4" id="KW-0812">Transmembrane</keyword>
<dbReference type="CDD" id="cd12913">
    <property type="entry name" value="PDC1_MCP_like"/>
    <property type="match status" value="1"/>
</dbReference>
<evidence type="ECO:0000256" key="2">
    <source>
        <dbReference type="ARBA" id="ARBA00029447"/>
    </source>
</evidence>
<proteinExistence type="inferred from homology"/>
<dbReference type="Pfam" id="PF00015">
    <property type="entry name" value="MCPsignal"/>
    <property type="match status" value="1"/>
</dbReference>